<feature type="region of interest" description="Disordered" evidence="1">
    <location>
        <begin position="110"/>
        <end position="176"/>
    </location>
</feature>
<sequence>QLLLARELVCAVVHALLERGDLPRIPARVLQQLPALLLHRNEVLVVVQRKLAQGHALRLGSRNCRSASFFSRASSCARSFMPSSSAAISLAFLRGSSSSCRRSCSIATKSLSSSSGSSRRGTPSGLGQGTAGPPASSRARARVRGRSCPPRARRSPSHSCAGPPAAAGAPAPSQRS</sequence>
<dbReference type="AlphaFoldDB" id="A0A3R7RA88"/>
<evidence type="ECO:0000313" key="2">
    <source>
        <dbReference type="EMBL" id="RNE98697.1"/>
    </source>
</evidence>
<proteinExistence type="predicted"/>
<dbReference type="GeneID" id="40322859"/>
<reference evidence="2 3" key="1">
    <citation type="journal article" date="2018" name="BMC Genomics">
        <title>Genomic comparison of Trypanosoma conorhini and Trypanosoma rangeli to Trypanosoma cruzi strains of high and low virulence.</title>
        <authorList>
            <person name="Bradwell K.R."/>
            <person name="Koparde V.N."/>
            <person name="Matveyev A.V."/>
            <person name="Serrano M.G."/>
            <person name="Alves J.M."/>
            <person name="Parikh H."/>
            <person name="Huang B."/>
            <person name="Lee V."/>
            <person name="Espinosa-Alvarez O."/>
            <person name="Ortiz P.A."/>
            <person name="Costa-Martins A.G."/>
            <person name="Teixeira M.M."/>
            <person name="Buck G.A."/>
        </authorList>
    </citation>
    <scope>NUCLEOTIDE SEQUENCE [LARGE SCALE GENOMIC DNA]</scope>
    <source>
        <strain evidence="2 3">025E</strain>
    </source>
</reference>
<evidence type="ECO:0000256" key="1">
    <source>
        <dbReference type="SAM" id="MobiDB-lite"/>
    </source>
</evidence>
<dbReference type="EMBL" id="MKKU01001014">
    <property type="protein sequence ID" value="RNE98697.1"/>
    <property type="molecule type" value="Genomic_DNA"/>
</dbReference>
<keyword evidence="3" id="KW-1185">Reference proteome</keyword>
<feature type="non-terminal residue" evidence="2">
    <location>
        <position position="1"/>
    </location>
</feature>
<comment type="caution">
    <text evidence="2">The sequence shown here is derived from an EMBL/GenBank/DDBJ whole genome shotgun (WGS) entry which is preliminary data.</text>
</comment>
<name>A0A3R7RA88_9TRYP</name>
<accession>A0A3R7RA88</accession>
<protein>
    <submittedName>
        <fullName evidence="2">Uncharacterized protein</fullName>
    </submittedName>
</protein>
<dbReference type="RefSeq" id="XP_029223882.1">
    <property type="nucleotide sequence ID" value="XM_029376069.1"/>
</dbReference>
<gene>
    <name evidence="2" type="ORF">Tco025E_09248</name>
</gene>
<feature type="compositionally biased region" description="Low complexity" evidence="1">
    <location>
        <begin position="110"/>
        <end position="123"/>
    </location>
</feature>
<dbReference type="Proteomes" id="UP000284403">
    <property type="component" value="Unassembled WGS sequence"/>
</dbReference>
<feature type="compositionally biased region" description="Basic residues" evidence="1">
    <location>
        <begin position="139"/>
        <end position="156"/>
    </location>
</feature>
<feature type="non-terminal residue" evidence="2">
    <location>
        <position position="176"/>
    </location>
</feature>
<feature type="compositionally biased region" description="Low complexity" evidence="1">
    <location>
        <begin position="157"/>
        <end position="176"/>
    </location>
</feature>
<evidence type="ECO:0000313" key="3">
    <source>
        <dbReference type="Proteomes" id="UP000284403"/>
    </source>
</evidence>
<organism evidence="2 3">
    <name type="scientific">Trypanosoma conorhini</name>
    <dbReference type="NCBI Taxonomy" id="83891"/>
    <lineage>
        <taxon>Eukaryota</taxon>
        <taxon>Discoba</taxon>
        <taxon>Euglenozoa</taxon>
        <taxon>Kinetoplastea</taxon>
        <taxon>Metakinetoplastina</taxon>
        <taxon>Trypanosomatida</taxon>
        <taxon>Trypanosomatidae</taxon>
        <taxon>Trypanosoma</taxon>
    </lineage>
</organism>